<organism evidence="4 5">
    <name type="scientific">Clupea harengus</name>
    <name type="common">Atlantic herring</name>
    <dbReference type="NCBI Taxonomy" id="7950"/>
    <lineage>
        <taxon>Eukaryota</taxon>
        <taxon>Metazoa</taxon>
        <taxon>Chordata</taxon>
        <taxon>Craniata</taxon>
        <taxon>Vertebrata</taxon>
        <taxon>Euteleostomi</taxon>
        <taxon>Actinopterygii</taxon>
        <taxon>Neopterygii</taxon>
        <taxon>Teleostei</taxon>
        <taxon>Clupei</taxon>
        <taxon>Clupeiformes</taxon>
        <taxon>Clupeoidei</taxon>
        <taxon>Clupeidae</taxon>
        <taxon>Clupea</taxon>
    </lineage>
</organism>
<keyword evidence="4" id="KW-1185">Reference proteome</keyword>
<dbReference type="CDD" id="cd10229">
    <property type="entry name" value="ASKHA_NBD_HSP70_HSPA12"/>
    <property type="match status" value="1"/>
</dbReference>
<dbReference type="GO" id="GO:0140662">
    <property type="term" value="F:ATP-dependent protein folding chaperone"/>
    <property type="evidence" value="ECO:0007669"/>
    <property type="project" value="InterPro"/>
</dbReference>
<keyword evidence="3" id="KW-0067">ATP-binding</keyword>
<evidence type="ECO:0000313" key="4">
    <source>
        <dbReference type="Proteomes" id="UP000515152"/>
    </source>
</evidence>
<proteinExistence type="inferred from homology"/>
<dbReference type="Pfam" id="PF00012">
    <property type="entry name" value="HSP70"/>
    <property type="match status" value="1"/>
</dbReference>
<name>A0A6P8GAK7_CLUHA</name>
<comment type="similarity">
    <text evidence="1">Belongs to the heat shock protein 70 family.</text>
</comment>
<dbReference type="RefSeq" id="XP_031433621.1">
    <property type="nucleotide sequence ID" value="XM_031577761.1"/>
</dbReference>
<evidence type="ECO:0000256" key="3">
    <source>
        <dbReference type="ARBA" id="ARBA00022840"/>
    </source>
</evidence>
<evidence type="ECO:0000313" key="5">
    <source>
        <dbReference type="RefSeq" id="XP_031433621.1"/>
    </source>
</evidence>
<dbReference type="SUPFAM" id="SSF53067">
    <property type="entry name" value="Actin-like ATPase domain"/>
    <property type="match status" value="2"/>
</dbReference>
<evidence type="ECO:0000256" key="1">
    <source>
        <dbReference type="ARBA" id="ARBA00007381"/>
    </source>
</evidence>
<keyword evidence="2" id="KW-0547">Nucleotide-binding</keyword>
<sequence length="568" mass="64342">MTTSWVIAIDFGTAYSGYCFCARSNPSDIRSPRWGESDGVKSLKTPTCILFDEDGEFMDFGYEALMEYKRMGQNNKSFFNHFKMQLYNKNINRNMMISDSYGKPMGAMKVFSESLRYLKEHALNMISEHTCGTTFSASDVTWVLTVPAIWNPAAKQFMREAAIEGGLVTETDSSKLIIALEPEAASVWCKQLPSDGFISEGLDKEILEKKPGTQYIVVDCGGGTVDITVHQVLDGGLLKELHKASGNDMGGGTVDAKFKNLLRDTFGADFWDIYEKKHPSEVQRMMFDFTTFKCTKNKKDVYIPCHYNLSTLAQKKQDMCRFFWDVQGVSWSDGSIKISFLKLKEFFRESVDKIVQDIRAILHTPEIHIDYILLVGGYASCRILQDEMEKQFGSQCRIMCPVDAQLAVAKGAVLYGLNPKIVASRVSALTYGIATACQFDPAIHKVEKRRENQTKDYVYCEDLFHRFVQKGQSVLCDQAEELIFIPVNSDQTAMTFQFYSTEKPDAMYVDDSGMKEMGQFQVNMPDISKGRNREVKFEISFGLTEIQATATDMTSNERKSVRLDFMTE</sequence>
<evidence type="ECO:0000256" key="2">
    <source>
        <dbReference type="ARBA" id="ARBA00022741"/>
    </source>
</evidence>
<reference evidence="5" key="1">
    <citation type="submission" date="2025-08" db="UniProtKB">
        <authorList>
            <consortium name="RefSeq"/>
        </authorList>
    </citation>
    <scope>IDENTIFICATION</scope>
</reference>
<gene>
    <name evidence="5" type="primary">LOC105913332</name>
</gene>
<dbReference type="InterPro" id="IPR043129">
    <property type="entry name" value="ATPase_NBD"/>
</dbReference>
<dbReference type="GeneID" id="105913332"/>
<dbReference type="OrthoDB" id="2963168at2759"/>
<dbReference type="Gene3D" id="3.30.420.40">
    <property type="match status" value="2"/>
</dbReference>
<dbReference type="AlphaFoldDB" id="A0A6P8GAK7"/>
<accession>A0A6P8GAK7</accession>
<dbReference type="PANTHER" id="PTHR14187">
    <property type="entry name" value="ALPHA KINASE/ELONGATION FACTOR 2 KINASE"/>
    <property type="match status" value="1"/>
</dbReference>
<protein>
    <submittedName>
        <fullName evidence="5">Heat shock 70 kDa protein 12A-like</fullName>
    </submittedName>
</protein>
<dbReference type="InterPro" id="IPR013126">
    <property type="entry name" value="Hsp_70_fam"/>
</dbReference>
<dbReference type="Proteomes" id="UP000515152">
    <property type="component" value="Chromosome 2"/>
</dbReference>
<dbReference type="KEGG" id="char:105913332"/>
<dbReference type="PANTHER" id="PTHR14187:SF5">
    <property type="entry name" value="HEAT SHOCK 70 KDA PROTEIN 12A"/>
    <property type="match status" value="1"/>
</dbReference>
<dbReference type="GO" id="GO:0005524">
    <property type="term" value="F:ATP binding"/>
    <property type="evidence" value="ECO:0007669"/>
    <property type="project" value="UniProtKB-KW"/>
</dbReference>